<accession>A0ABX8BB65</accession>
<dbReference type="Pfam" id="PF04240">
    <property type="entry name" value="Caroten_synth"/>
    <property type="match status" value="1"/>
</dbReference>
<keyword evidence="1" id="KW-0472">Membrane</keyword>
<keyword evidence="1" id="KW-1133">Transmembrane helix</keyword>
<name>A0ABX8BB65_9BACT</name>
<dbReference type="RefSeq" id="WP_211430071.1">
    <property type="nucleotide sequence ID" value="NZ_CP072649.1"/>
</dbReference>
<evidence type="ECO:0000256" key="1">
    <source>
        <dbReference type="SAM" id="Phobius"/>
    </source>
</evidence>
<feature type="transmembrane region" description="Helical" evidence="1">
    <location>
        <begin position="173"/>
        <end position="190"/>
    </location>
</feature>
<protein>
    <submittedName>
        <fullName evidence="2">Carotenoid biosynthesis protein</fullName>
    </submittedName>
</protein>
<keyword evidence="3" id="KW-1185">Reference proteome</keyword>
<feature type="transmembrane region" description="Helical" evidence="1">
    <location>
        <begin position="124"/>
        <end position="141"/>
    </location>
</feature>
<dbReference type="Proteomes" id="UP000676506">
    <property type="component" value="Chromosome 2"/>
</dbReference>
<feature type="transmembrane region" description="Helical" evidence="1">
    <location>
        <begin position="77"/>
        <end position="104"/>
    </location>
</feature>
<feature type="transmembrane region" description="Helical" evidence="1">
    <location>
        <begin position="211"/>
        <end position="231"/>
    </location>
</feature>
<reference evidence="2 3" key="1">
    <citation type="submission" date="2021-03" db="EMBL/GenBank/DDBJ databases">
        <title>Genomic and phenotypic characterization of Chloracidobacterium isolates provides evidence for multiple species.</title>
        <authorList>
            <person name="Saini M.K."/>
            <person name="Costas A.M.G."/>
            <person name="Tank M."/>
            <person name="Bryant D.A."/>
        </authorList>
    </citation>
    <scope>NUCLEOTIDE SEQUENCE [LARGE SCALE GENOMIC DNA]</scope>
    <source>
        <strain evidence="2 3">BV2-C</strain>
    </source>
</reference>
<evidence type="ECO:0000313" key="2">
    <source>
        <dbReference type="EMBL" id="QUW04182.1"/>
    </source>
</evidence>
<keyword evidence="1" id="KW-0812">Transmembrane</keyword>
<dbReference type="PANTHER" id="PTHR39419">
    <property type="entry name" value="SLL0814 PROTEIN"/>
    <property type="match status" value="1"/>
</dbReference>
<organism evidence="2 3">
    <name type="scientific">Chloracidobacterium validum</name>
    <dbReference type="NCBI Taxonomy" id="2821543"/>
    <lineage>
        <taxon>Bacteria</taxon>
        <taxon>Pseudomonadati</taxon>
        <taxon>Acidobacteriota</taxon>
        <taxon>Terriglobia</taxon>
        <taxon>Terriglobales</taxon>
        <taxon>Acidobacteriaceae</taxon>
        <taxon>Chloracidobacterium</taxon>
    </lineage>
</organism>
<dbReference type="PANTHER" id="PTHR39419:SF1">
    <property type="entry name" value="SLL0814 PROTEIN"/>
    <property type="match status" value="1"/>
</dbReference>
<sequence length="270" mass="30735">MTDTLQLLVGTVALRPYVFVFLLAYLFLAVARMGWLRTLVWTVTAYLIAFACEWSSIHNGFPFGLYHYIDRTSDRELWVAGVPFFDSLSFAFLSFISFEAAVLLRLPWTPRPTAADDRAARQSWWTIGYAGLLMMLLDIVIDPVTLQGERWFLGKLYYYPQGGPHFGVTIENYVGWFIVGVLITTTFRLLDATWLRRVPPRGAFEFPCQRLAPLGVYFGIFAFNIAVTFWIGETTMGWASTFLVLVIAWMFVQHLTAPRPRAAKSRAGNA</sequence>
<proteinExistence type="predicted"/>
<feature type="transmembrane region" description="Helical" evidence="1">
    <location>
        <begin position="38"/>
        <end position="57"/>
    </location>
</feature>
<dbReference type="InterPro" id="IPR007354">
    <property type="entry name" value="CruF-like"/>
</dbReference>
<feature type="transmembrane region" description="Helical" evidence="1">
    <location>
        <begin position="237"/>
        <end position="256"/>
    </location>
</feature>
<evidence type="ECO:0000313" key="3">
    <source>
        <dbReference type="Proteomes" id="UP000676506"/>
    </source>
</evidence>
<feature type="transmembrane region" description="Helical" evidence="1">
    <location>
        <begin position="12"/>
        <end position="31"/>
    </location>
</feature>
<dbReference type="EMBL" id="CP072649">
    <property type="protein sequence ID" value="QUW04182.1"/>
    <property type="molecule type" value="Genomic_DNA"/>
</dbReference>
<gene>
    <name evidence="2" type="ORF">J8C06_14155</name>
</gene>